<name>A0A1H8RMB1_9FIRM</name>
<reference evidence="1 2" key="1">
    <citation type="submission" date="2016-10" db="EMBL/GenBank/DDBJ databases">
        <authorList>
            <person name="de Groot N.N."/>
        </authorList>
    </citation>
    <scope>NUCLEOTIDE SEQUENCE [LARGE SCALE GENOMIC DNA]</scope>
    <source>
        <strain evidence="1 2">DSM 13305</strain>
    </source>
</reference>
<dbReference type="AlphaFoldDB" id="A0A1H8RMB1"/>
<protein>
    <submittedName>
        <fullName evidence="1">Uncharacterized protein</fullName>
    </submittedName>
</protein>
<proteinExistence type="predicted"/>
<accession>A0A1H8RMB1</accession>
<organism evidence="1 2">
    <name type="scientific">Propionispora vibrioides</name>
    <dbReference type="NCBI Taxonomy" id="112903"/>
    <lineage>
        <taxon>Bacteria</taxon>
        <taxon>Bacillati</taxon>
        <taxon>Bacillota</taxon>
        <taxon>Negativicutes</taxon>
        <taxon>Selenomonadales</taxon>
        <taxon>Sporomusaceae</taxon>
        <taxon>Propionispora</taxon>
    </lineage>
</organism>
<gene>
    <name evidence="1" type="ORF">SAMN04490178_1043</name>
</gene>
<dbReference type="EMBL" id="FODY01000004">
    <property type="protein sequence ID" value="SEO67318.1"/>
    <property type="molecule type" value="Genomic_DNA"/>
</dbReference>
<dbReference type="Proteomes" id="UP000198847">
    <property type="component" value="Unassembled WGS sequence"/>
</dbReference>
<keyword evidence="2" id="KW-1185">Reference proteome</keyword>
<evidence type="ECO:0000313" key="1">
    <source>
        <dbReference type="EMBL" id="SEO67318.1"/>
    </source>
</evidence>
<evidence type="ECO:0000313" key="2">
    <source>
        <dbReference type="Proteomes" id="UP000198847"/>
    </source>
</evidence>
<sequence length="33" mass="3788">MPDVLVLGEDENIQLKVFEELAIELKEIFVAWG</sequence>